<dbReference type="InterPro" id="IPR000086">
    <property type="entry name" value="NUDIX_hydrolase_dom"/>
</dbReference>
<comment type="caution">
    <text evidence="9">The sequence shown here is derived from an EMBL/GenBank/DDBJ whole genome shotgun (WGS) entry which is preliminary data.</text>
</comment>
<evidence type="ECO:0000256" key="1">
    <source>
        <dbReference type="ARBA" id="ARBA00001936"/>
    </source>
</evidence>
<comment type="cofactor">
    <cofactor evidence="1">
        <name>Mn(2+)</name>
        <dbReference type="ChEBI" id="CHEBI:29035"/>
    </cofactor>
</comment>
<feature type="domain" description="Nudix hydrolase" evidence="8">
    <location>
        <begin position="6"/>
        <end position="254"/>
    </location>
</feature>
<dbReference type="GO" id="GO:0005739">
    <property type="term" value="C:mitochondrion"/>
    <property type="evidence" value="ECO:0007669"/>
    <property type="project" value="TreeGrafter"/>
</dbReference>
<dbReference type="InterPro" id="IPR039121">
    <property type="entry name" value="NUDT19"/>
</dbReference>
<reference evidence="9 10" key="1">
    <citation type="submission" date="2020-08" db="EMBL/GenBank/DDBJ databases">
        <title>Aphidius gifuensis genome sequencing and assembly.</title>
        <authorList>
            <person name="Du Z."/>
        </authorList>
    </citation>
    <scope>NUCLEOTIDE SEQUENCE [LARGE SCALE GENOMIC DNA]</scope>
    <source>
        <strain evidence="9">YNYX2018</strain>
        <tissue evidence="9">Adults</tissue>
    </source>
</reference>
<proteinExistence type="inferred from homology"/>
<name>A0A834XQR2_APHGI</name>
<organism evidence="9 10">
    <name type="scientific">Aphidius gifuensis</name>
    <name type="common">Parasitoid wasp</name>
    <dbReference type="NCBI Taxonomy" id="684658"/>
    <lineage>
        <taxon>Eukaryota</taxon>
        <taxon>Metazoa</taxon>
        <taxon>Ecdysozoa</taxon>
        <taxon>Arthropoda</taxon>
        <taxon>Hexapoda</taxon>
        <taxon>Insecta</taxon>
        <taxon>Pterygota</taxon>
        <taxon>Neoptera</taxon>
        <taxon>Endopterygota</taxon>
        <taxon>Hymenoptera</taxon>
        <taxon>Apocrita</taxon>
        <taxon>Ichneumonoidea</taxon>
        <taxon>Braconidae</taxon>
        <taxon>Aphidiinae</taxon>
        <taxon>Aphidius</taxon>
    </lineage>
</organism>
<keyword evidence="7" id="KW-0464">Manganese</keyword>
<dbReference type="PROSITE" id="PS51462">
    <property type="entry name" value="NUDIX"/>
    <property type="match status" value="1"/>
</dbReference>
<evidence type="ECO:0000313" key="9">
    <source>
        <dbReference type="EMBL" id="KAF7991710.1"/>
    </source>
</evidence>
<evidence type="ECO:0000256" key="4">
    <source>
        <dbReference type="ARBA" id="ARBA00022723"/>
    </source>
</evidence>
<comment type="similarity">
    <text evidence="3">Belongs to the Nudix hydrolase family.</text>
</comment>
<keyword evidence="6" id="KW-0460">Magnesium</keyword>
<dbReference type="OrthoDB" id="1695362at2759"/>
<keyword evidence="5" id="KW-0378">Hydrolase</keyword>
<dbReference type="Gene3D" id="3.90.79.10">
    <property type="entry name" value="Nucleoside Triphosphate Pyrophosphohydrolase"/>
    <property type="match status" value="1"/>
</dbReference>
<evidence type="ECO:0000313" key="10">
    <source>
        <dbReference type="Proteomes" id="UP000639338"/>
    </source>
</evidence>
<dbReference type="SUPFAM" id="SSF55811">
    <property type="entry name" value="Nudix"/>
    <property type="match status" value="1"/>
</dbReference>
<accession>A0A834XQR2</accession>
<evidence type="ECO:0000256" key="3">
    <source>
        <dbReference type="ARBA" id="ARBA00005582"/>
    </source>
</evidence>
<protein>
    <recommendedName>
        <fullName evidence="8">Nudix hydrolase domain-containing protein</fullName>
    </recommendedName>
</protein>
<dbReference type="PANTHER" id="PTHR12318">
    <property type="entry name" value="TESTOSTERONE-REGULATED PROTEIN RP2"/>
    <property type="match status" value="1"/>
</dbReference>
<dbReference type="AlphaFoldDB" id="A0A834XQR2"/>
<dbReference type="EMBL" id="JACMRX010000004">
    <property type="protein sequence ID" value="KAF7991710.1"/>
    <property type="molecule type" value="Genomic_DNA"/>
</dbReference>
<sequence length="370" mass="43345">MLKMKPWREAASIILCARSGKKINKKLSSTIYDYKLLSLKRHKNSSFMPEHYVFPGGVIEQSDADLKWSSLYSKFGFDSNSFTSLLPKTNTRPYIFNKSRSNELPREISLRITAIRETFEECGILICKKLIKNNNTHLSLWAEHENFDCQSDVMINWQKKVHEDSNEFYRMCDKFQCYPDIWALHEWSNWLTPTIFRNKRFDTAFFMTFMEAQPVAHFDPAEMEDLRWDYPQDLLSQTNGLQIPPPQYYEIARIGKFESLDNLFDHAVERSHLGCHLNMAVKVNLSDGSVYLLPGDSLYPDEVSLTDKMEIDKSNMTISEYRYLAHVKNRMEFYEFQVQRIVSDNFQSNDGHLSPMSGESINIKINKNKL</sequence>
<dbReference type="CDD" id="cd18870">
    <property type="entry name" value="NUDIX_AcylCoAdiphos_Nudt19"/>
    <property type="match status" value="1"/>
</dbReference>
<dbReference type="GO" id="GO:0016818">
    <property type="term" value="F:hydrolase activity, acting on acid anhydrides, in phosphorus-containing anhydrides"/>
    <property type="evidence" value="ECO:0007669"/>
    <property type="project" value="InterPro"/>
</dbReference>
<dbReference type="GO" id="GO:0046872">
    <property type="term" value="F:metal ion binding"/>
    <property type="evidence" value="ECO:0007669"/>
    <property type="project" value="UniProtKB-KW"/>
</dbReference>
<evidence type="ECO:0000256" key="7">
    <source>
        <dbReference type="ARBA" id="ARBA00023211"/>
    </source>
</evidence>
<evidence type="ECO:0000256" key="2">
    <source>
        <dbReference type="ARBA" id="ARBA00001946"/>
    </source>
</evidence>
<evidence type="ECO:0000256" key="5">
    <source>
        <dbReference type="ARBA" id="ARBA00022801"/>
    </source>
</evidence>
<comment type="cofactor">
    <cofactor evidence="2">
        <name>Mg(2+)</name>
        <dbReference type="ChEBI" id="CHEBI:18420"/>
    </cofactor>
</comment>
<gene>
    <name evidence="9" type="ORF">HCN44_010511</name>
</gene>
<evidence type="ECO:0000259" key="8">
    <source>
        <dbReference type="PROSITE" id="PS51462"/>
    </source>
</evidence>
<keyword evidence="4" id="KW-0479">Metal-binding</keyword>
<dbReference type="InterPro" id="IPR015797">
    <property type="entry name" value="NUDIX_hydrolase-like_dom_sf"/>
</dbReference>
<keyword evidence="10" id="KW-1185">Reference proteome</keyword>
<evidence type="ECO:0000256" key="6">
    <source>
        <dbReference type="ARBA" id="ARBA00022842"/>
    </source>
</evidence>
<dbReference type="Proteomes" id="UP000639338">
    <property type="component" value="Unassembled WGS sequence"/>
</dbReference>
<dbReference type="PANTHER" id="PTHR12318:SF0">
    <property type="entry name" value="ACYL-COENZYME A DIPHOSPHATASE NUDT19"/>
    <property type="match status" value="1"/>
</dbReference>